<comment type="caution">
    <text evidence="1">The sequence shown here is derived from an EMBL/GenBank/DDBJ whole genome shotgun (WGS) entry which is preliminary data.</text>
</comment>
<sequence length="119" mass="13324">MPQCVTCNHHTLWYTIQSGTISISLITAQDTMSTVPCNTQCCLHVNVTSTTHATMNECLCCKLSALLWHTNCGVSYNAHTFTTHATESTRVECYTISSLLWSTPPHEECYTIFTLLWST</sequence>
<dbReference type="EMBL" id="JAODUO010000295">
    <property type="protein sequence ID" value="KAK2183795.1"/>
    <property type="molecule type" value="Genomic_DNA"/>
</dbReference>
<organism evidence="1 2">
    <name type="scientific">Ridgeia piscesae</name>
    <name type="common">Tubeworm</name>
    <dbReference type="NCBI Taxonomy" id="27915"/>
    <lineage>
        <taxon>Eukaryota</taxon>
        <taxon>Metazoa</taxon>
        <taxon>Spiralia</taxon>
        <taxon>Lophotrochozoa</taxon>
        <taxon>Annelida</taxon>
        <taxon>Polychaeta</taxon>
        <taxon>Sedentaria</taxon>
        <taxon>Canalipalpata</taxon>
        <taxon>Sabellida</taxon>
        <taxon>Siboglinidae</taxon>
        <taxon>Ridgeia</taxon>
    </lineage>
</organism>
<accession>A0AAD9NWK6</accession>
<proteinExistence type="predicted"/>
<evidence type="ECO:0000313" key="1">
    <source>
        <dbReference type="EMBL" id="KAK2183795.1"/>
    </source>
</evidence>
<dbReference type="AlphaFoldDB" id="A0AAD9NWK6"/>
<name>A0AAD9NWK6_RIDPI</name>
<reference evidence="1" key="1">
    <citation type="journal article" date="2023" name="Mol. Biol. Evol.">
        <title>Third-Generation Sequencing Reveals the Adaptive Role of the Epigenome in Three Deep-Sea Polychaetes.</title>
        <authorList>
            <person name="Perez M."/>
            <person name="Aroh O."/>
            <person name="Sun Y."/>
            <person name="Lan Y."/>
            <person name="Juniper S.K."/>
            <person name="Young C.R."/>
            <person name="Angers B."/>
            <person name="Qian P.Y."/>
        </authorList>
    </citation>
    <scope>NUCLEOTIDE SEQUENCE</scope>
    <source>
        <strain evidence="1">R07B-5</strain>
    </source>
</reference>
<keyword evidence="2" id="KW-1185">Reference proteome</keyword>
<protein>
    <submittedName>
        <fullName evidence="1">Uncharacterized protein</fullName>
    </submittedName>
</protein>
<gene>
    <name evidence="1" type="ORF">NP493_289g02039</name>
</gene>
<evidence type="ECO:0000313" key="2">
    <source>
        <dbReference type="Proteomes" id="UP001209878"/>
    </source>
</evidence>
<dbReference type="Proteomes" id="UP001209878">
    <property type="component" value="Unassembled WGS sequence"/>
</dbReference>